<proteinExistence type="inferred from homology"/>
<dbReference type="SUPFAM" id="SSF51344">
    <property type="entry name" value="Epsilon subunit of F1F0-ATP synthase N-terminal domain"/>
    <property type="match status" value="1"/>
</dbReference>
<dbReference type="Proteomes" id="UP000725002">
    <property type="component" value="Unassembled WGS sequence"/>
</dbReference>
<evidence type="ECO:0000256" key="5">
    <source>
        <dbReference type="ARBA" id="ARBA00023065"/>
    </source>
</evidence>
<dbReference type="GO" id="GO:0012505">
    <property type="term" value="C:endomembrane system"/>
    <property type="evidence" value="ECO:0007669"/>
    <property type="project" value="UniProtKB-SubCell"/>
</dbReference>
<dbReference type="Pfam" id="PF02823">
    <property type="entry name" value="ATP-synt_DE_N"/>
    <property type="match status" value="1"/>
</dbReference>
<evidence type="ECO:0000256" key="6">
    <source>
        <dbReference type="ARBA" id="ARBA00023136"/>
    </source>
</evidence>
<dbReference type="Gene3D" id="2.60.15.10">
    <property type="entry name" value="F0F1 ATP synthase delta/epsilon subunit, N-terminal"/>
    <property type="match status" value="1"/>
</dbReference>
<evidence type="ECO:0000259" key="8">
    <source>
        <dbReference type="Pfam" id="PF02823"/>
    </source>
</evidence>
<evidence type="ECO:0000256" key="4">
    <source>
        <dbReference type="ARBA" id="ARBA00022448"/>
    </source>
</evidence>
<keyword evidence="6" id="KW-0472">Membrane</keyword>
<organism evidence="9 10">
    <name type="scientific">Candidatus Cryptobacteroides avicola</name>
    <dbReference type="NCBI Taxonomy" id="2840757"/>
    <lineage>
        <taxon>Bacteria</taxon>
        <taxon>Pseudomonadati</taxon>
        <taxon>Bacteroidota</taxon>
        <taxon>Bacteroidia</taxon>
        <taxon>Bacteroidales</taxon>
        <taxon>Candidatus Cryptobacteroides</taxon>
    </lineage>
</organism>
<evidence type="ECO:0000313" key="9">
    <source>
        <dbReference type="EMBL" id="MBO8482663.1"/>
    </source>
</evidence>
<reference evidence="9" key="1">
    <citation type="submission" date="2020-10" db="EMBL/GenBank/DDBJ databases">
        <authorList>
            <person name="Gilroy R."/>
        </authorList>
    </citation>
    <scope>NUCLEOTIDE SEQUENCE</scope>
    <source>
        <strain evidence="9">G3-8215</strain>
    </source>
</reference>
<dbReference type="GO" id="GO:0046933">
    <property type="term" value="F:proton-transporting ATP synthase activity, rotational mechanism"/>
    <property type="evidence" value="ECO:0007669"/>
    <property type="project" value="InterPro"/>
</dbReference>
<keyword evidence="7" id="KW-0066">ATP synthesis</keyword>
<dbReference type="EMBL" id="JADILV010000006">
    <property type="protein sequence ID" value="MBO8482663.1"/>
    <property type="molecule type" value="Genomic_DNA"/>
</dbReference>
<gene>
    <name evidence="9" type="ORF">IAB75_00870</name>
</gene>
<keyword evidence="5" id="KW-0406">Ion transport</keyword>
<dbReference type="AlphaFoldDB" id="A0A940IHG3"/>
<comment type="caution">
    <text evidence="9">The sequence shown here is derived from an EMBL/GenBank/DDBJ whole genome shotgun (WGS) entry which is preliminary data.</text>
</comment>
<dbReference type="InterPro" id="IPR020546">
    <property type="entry name" value="ATP_synth_F1_dsu/esu_N"/>
</dbReference>
<comment type="similarity">
    <text evidence="3">Belongs to the ATPase epsilon chain family.</text>
</comment>
<evidence type="ECO:0000256" key="2">
    <source>
        <dbReference type="ARBA" id="ARBA00004184"/>
    </source>
</evidence>
<dbReference type="InterPro" id="IPR036771">
    <property type="entry name" value="ATPsynth_dsu/esu_N"/>
</dbReference>
<reference evidence="9" key="2">
    <citation type="journal article" date="2021" name="PeerJ">
        <title>Extensive microbial diversity within the chicken gut microbiome revealed by metagenomics and culture.</title>
        <authorList>
            <person name="Gilroy R."/>
            <person name="Ravi A."/>
            <person name="Getino M."/>
            <person name="Pursley I."/>
            <person name="Horton D.L."/>
            <person name="Alikhan N.F."/>
            <person name="Baker D."/>
            <person name="Gharbi K."/>
            <person name="Hall N."/>
            <person name="Watson M."/>
            <person name="Adriaenssens E.M."/>
            <person name="Foster-Nyarko E."/>
            <person name="Jarju S."/>
            <person name="Secka A."/>
            <person name="Antonio M."/>
            <person name="Oren A."/>
            <person name="Chaudhuri R.R."/>
            <person name="La Ragione R."/>
            <person name="Hildebrand F."/>
            <person name="Pallen M.J."/>
        </authorList>
    </citation>
    <scope>NUCLEOTIDE SEQUENCE</scope>
    <source>
        <strain evidence="9">G3-8215</strain>
    </source>
</reference>
<dbReference type="GO" id="GO:0045259">
    <property type="term" value="C:proton-transporting ATP synthase complex"/>
    <property type="evidence" value="ECO:0007669"/>
    <property type="project" value="UniProtKB-KW"/>
</dbReference>
<evidence type="ECO:0000256" key="7">
    <source>
        <dbReference type="ARBA" id="ARBA00023196"/>
    </source>
</evidence>
<comment type="function">
    <text evidence="1">Produces ATP from ADP in the presence of a proton gradient across the membrane.</text>
</comment>
<evidence type="ECO:0000256" key="3">
    <source>
        <dbReference type="ARBA" id="ARBA00005712"/>
    </source>
</evidence>
<keyword evidence="4" id="KW-0813">Transport</keyword>
<comment type="subcellular location">
    <subcellularLocation>
        <location evidence="2">Endomembrane system</location>
        <topology evidence="2">Peripheral membrane protein</topology>
    </subcellularLocation>
</comment>
<feature type="domain" description="ATP synthase F1 complex delta/epsilon subunit N-terminal" evidence="8">
    <location>
        <begin position="9"/>
        <end position="83"/>
    </location>
</feature>
<accession>A0A940IHG3</accession>
<protein>
    <recommendedName>
        <fullName evidence="8">ATP synthase F1 complex delta/epsilon subunit N-terminal domain-containing protein</fullName>
    </recommendedName>
</protein>
<dbReference type="InterPro" id="IPR001469">
    <property type="entry name" value="ATP_synth_F1_dsu/esu"/>
</dbReference>
<dbReference type="CDD" id="cd12152">
    <property type="entry name" value="F1-ATPase_delta"/>
    <property type="match status" value="1"/>
</dbReference>
<sequence>MDSKSGIFLNISSPESQVLGQMVNSVSLPGLGGRFCILHDHAPLIAALGEGDIIYTVGEKKESLHIMSGFVEVGDNTVAVCAEI</sequence>
<keyword evidence="7" id="KW-0139">CF(1)</keyword>
<evidence type="ECO:0000256" key="1">
    <source>
        <dbReference type="ARBA" id="ARBA00003543"/>
    </source>
</evidence>
<name>A0A940IHG3_9BACT</name>
<evidence type="ECO:0000313" key="10">
    <source>
        <dbReference type="Proteomes" id="UP000725002"/>
    </source>
</evidence>